<proteinExistence type="predicted"/>
<dbReference type="EMBL" id="GGEC01067533">
    <property type="protein sequence ID" value="MBX48017.1"/>
    <property type="molecule type" value="Transcribed_RNA"/>
</dbReference>
<dbReference type="AlphaFoldDB" id="A0A2P2NZU1"/>
<sequence length="45" mass="5262">MNRNQFWCCKSFVLEQVGKIESEEANNAKYHNLLLAEVDCINIFV</sequence>
<accession>A0A2P2NZU1</accession>
<evidence type="ECO:0000313" key="1">
    <source>
        <dbReference type="EMBL" id="MBX48017.1"/>
    </source>
</evidence>
<reference evidence="1" key="1">
    <citation type="submission" date="2018-02" db="EMBL/GenBank/DDBJ databases">
        <title>Rhizophora mucronata_Transcriptome.</title>
        <authorList>
            <person name="Meera S.P."/>
            <person name="Sreeshan A."/>
            <person name="Augustine A."/>
        </authorList>
    </citation>
    <scope>NUCLEOTIDE SEQUENCE</scope>
    <source>
        <tissue evidence="1">Leaf</tissue>
    </source>
</reference>
<name>A0A2P2NZU1_RHIMU</name>
<protein>
    <submittedName>
        <fullName evidence="1">Uncharacterized protein</fullName>
    </submittedName>
</protein>
<organism evidence="1">
    <name type="scientific">Rhizophora mucronata</name>
    <name type="common">Asiatic mangrove</name>
    <dbReference type="NCBI Taxonomy" id="61149"/>
    <lineage>
        <taxon>Eukaryota</taxon>
        <taxon>Viridiplantae</taxon>
        <taxon>Streptophyta</taxon>
        <taxon>Embryophyta</taxon>
        <taxon>Tracheophyta</taxon>
        <taxon>Spermatophyta</taxon>
        <taxon>Magnoliopsida</taxon>
        <taxon>eudicotyledons</taxon>
        <taxon>Gunneridae</taxon>
        <taxon>Pentapetalae</taxon>
        <taxon>rosids</taxon>
        <taxon>fabids</taxon>
        <taxon>Malpighiales</taxon>
        <taxon>Rhizophoraceae</taxon>
        <taxon>Rhizophora</taxon>
    </lineage>
</organism>